<evidence type="ECO:0000313" key="2">
    <source>
        <dbReference type="EMBL" id="RIV68961.1"/>
    </source>
</evidence>
<dbReference type="Proteomes" id="UP000284189">
    <property type="component" value="Unassembled WGS sequence"/>
</dbReference>
<dbReference type="EMBL" id="QXFJ01000030">
    <property type="protein sequence ID" value="RIV68961.1"/>
    <property type="molecule type" value="Genomic_DNA"/>
</dbReference>
<dbReference type="OrthoDB" id="1173934at2"/>
<dbReference type="EMBL" id="VNWL01000029">
    <property type="protein sequence ID" value="TXK00670.1"/>
    <property type="molecule type" value="Genomic_DNA"/>
</dbReference>
<gene>
    <name evidence="2" type="ORF">D2U88_17520</name>
    <name evidence="3" type="ORF">FQ019_17315</name>
</gene>
<evidence type="ECO:0000313" key="4">
    <source>
        <dbReference type="Proteomes" id="UP000284189"/>
    </source>
</evidence>
<dbReference type="RefSeq" id="WP_119641795.1">
    <property type="nucleotide sequence ID" value="NZ_QXFJ01000030.1"/>
</dbReference>
<evidence type="ECO:0000313" key="5">
    <source>
        <dbReference type="Proteomes" id="UP000321528"/>
    </source>
</evidence>
<protein>
    <recommendedName>
        <fullName evidence="6">DUF3945 domain-containing protein</fullName>
    </recommendedName>
</protein>
<comment type="caution">
    <text evidence="2">The sequence shown here is derived from an EMBL/GenBank/DDBJ whole genome shotgun (WGS) entry which is preliminary data.</text>
</comment>
<feature type="region of interest" description="Disordered" evidence="1">
    <location>
        <begin position="267"/>
        <end position="286"/>
    </location>
</feature>
<evidence type="ECO:0008006" key="6">
    <source>
        <dbReference type="Google" id="ProtNLM"/>
    </source>
</evidence>
<reference evidence="2 4" key="1">
    <citation type="submission" date="2018-08" db="EMBL/GenBank/DDBJ databases">
        <title>Proposal of Muricauda 72 sp.nov. and Muricauda NH166 sp.nov., isolated from seawater.</title>
        <authorList>
            <person name="Cheng H."/>
            <person name="Wu Y.-H."/>
            <person name="Guo L.-L."/>
            <person name="Xu X.-W."/>
        </authorList>
    </citation>
    <scope>NUCLEOTIDE SEQUENCE [LARGE SCALE GENOMIC DNA]</scope>
    <source>
        <strain evidence="2 4">NH166</strain>
    </source>
</reference>
<dbReference type="AlphaFoldDB" id="A0A418N4Y5"/>
<reference evidence="3 5" key="2">
    <citation type="submission" date="2019-07" db="EMBL/GenBank/DDBJ databases">
        <title>Draft genome of two Muricauda strains isolated from deep sea.</title>
        <authorList>
            <person name="Sun C."/>
        </authorList>
    </citation>
    <scope>NUCLEOTIDE SEQUENCE [LARGE SCALE GENOMIC DNA]</scope>
    <source>
        <strain evidence="3 5">NH166</strain>
    </source>
</reference>
<keyword evidence="5" id="KW-1185">Reference proteome</keyword>
<dbReference type="Proteomes" id="UP000321528">
    <property type="component" value="Unassembled WGS sequence"/>
</dbReference>
<name>A0A418N4Y5_9FLAO</name>
<evidence type="ECO:0000313" key="3">
    <source>
        <dbReference type="EMBL" id="TXK00670.1"/>
    </source>
</evidence>
<organism evidence="2 4">
    <name type="scientific">Flagellimonas aequoris</name>
    <dbReference type="NCBI Taxonomy" id="2306997"/>
    <lineage>
        <taxon>Bacteria</taxon>
        <taxon>Pseudomonadati</taxon>
        <taxon>Bacteroidota</taxon>
        <taxon>Flavobacteriia</taxon>
        <taxon>Flavobacteriales</taxon>
        <taxon>Flavobacteriaceae</taxon>
        <taxon>Flagellimonas</taxon>
    </lineage>
</organism>
<sequence length="286" mass="32995">MEKQAEKQIEKVFVNVSQVWFKGEAISKDQDTYKVKTDDGRTFTMPKMNEEGGKNEDIQVRENLDHQFAKEDVKRRLEGAYISFQKLDDNVQESLLKGKERLIKTTYISDGQLKSSVKMVQMVYNPNTGSKLDVQIRRNEQIKLEDANAYQYQFTKEEYNAMVKEGQTIQFTGTSLNGDTFQKLAYYEPRLNDIRTKPAVSANMYVLGQQLTKEQADTMNKGEEVKITIRKTKKGPLTYMVRWSAKGQRFLYSDLEKAKLKDMEVKAGTTLDSEKKKKQPSNAMSL</sequence>
<proteinExistence type="predicted"/>
<evidence type="ECO:0000256" key="1">
    <source>
        <dbReference type="SAM" id="MobiDB-lite"/>
    </source>
</evidence>
<accession>A0A418N4Y5</accession>